<dbReference type="PANTHER" id="PTHR46623">
    <property type="entry name" value="CARBOXYMETHYLENEBUTENOLIDASE-RELATED"/>
    <property type="match status" value="1"/>
</dbReference>
<dbReference type="InterPro" id="IPR051049">
    <property type="entry name" value="Dienelactone_hydrolase-like"/>
</dbReference>
<dbReference type="GO" id="GO:0016787">
    <property type="term" value="F:hydrolase activity"/>
    <property type="evidence" value="ECO:0007669"/>
    <property type="project" value="UniProtKB-KW"/>
</dbReference>
<organism evidence="2 3">
    <name type="scientific">Pelosinus baikalensis</name>
    <dbReference type="NCBI Taxonomy" id="2892015"/>
    <lineage>
        <taxon>Bacteria</taxon>
        <taxon>Bacillati</taxon>
        <taxon>Bacillota</taxon>
        <taxon>Negativicutes</taxon>
        <taxon>Selenomonadales</taxon>
        <taxon>Sporomusaceae</taxon>
        <taxon>Pelosinus</taxon>
    </lineage>
</organism>
<gene>
    <name evidence="2" type="ORF">LMF89_01370</name>
</gene>
<dbReference type="Gene3D" id="3.40.50.1820">
    <property type="entry name" value="alpha/beta hydrolase"/>
    <property type="match status" value="1"/>
</dbReference>
<accession>A0ABS8HLF1</accession>
<evidence type="ECO:0000259" key="1">
    <source>
        <dbReference type="Pfam" id="PF01738"/>
    </source>
</evidence>
<dbReference type="InterPro" id="IPR002925">
    <property type="entry name" value="Dienelactn_hydro"/>
</dbReference>
<dbReference type="EMBL" id="JAJHJB010000001">
    <property type="protein sequence ID" value="MCC5464008.1"/>
    <property type="molecule type" value="Genomic_DNA"/>
</dbReference>
<dbReference type="InterPro" id="IPR029058">
    <property type="entry name" value="AB_hydrolase_fold"/>
</dbReference>
<dbReference type="RefSeq" id="WP_229533530.1">
    <property type="nucleotide sequence ID" value="NZ_JAJHJB010000001.1"/>
</dbReference>
<dbReference type="PANTHER" id="PTHR46623:SF6">
    <property type="entry name" value="ALPHA_BETA-HYDROLASES SUPERFAMILY PROTEIN"/>
    <property type="match status" value="1"/>
</dbReference>
<dbReference type="Pfam" id="PF01738">
    <property type="entry name" value="DLH"/>
    <property type="match status" value="1"/>
</dbReference>
<evidence type="ECO:0000313" key="2">
    <source>
        <dbReference type="EMBL" id="MCC5464008.1"/>
    </source>
</evidence>
<sequence>MIHIQNNSDTVIIVVHEIYGINDHIIGVCNRFAEEEYDVLCPNLLTNRQAPFNYNEEPMAYHYFIQNVGFILAQQQVEELVLRIREQYRYCFIVGYSIGATIAWLCSQSKGVCGIVGFYGSRIRDYKAIKPKCPVLLFFPKTEENFDVDLLMQDVVVNKNVRVVKANALHGFADPWSRRYCKEAGEKLFAKTIDFIDGQREN</sequence>
<comment type="caution">
    <text evidence="2">The sequence shown here is derived from an EMBL/GenBank/DDBJ whole genome shotgun (WGS) entry which is preliminary data.</text>
</comment>
<feature type="domain" description="Dienelactone hydrolase" evidence="1">
    <location>
        <begin position="9"/>
        <end position="196"/>
    </location>
</feature>
<evidence type="ECO:0000313" key="3">
    <source>
        <dbReference type="Proteomes" id="UP001165492"/>
    </source>
</evidence>
<dbReference type="Proteomes" id="UP001165492">
    <property type="component" value="Unassembled WGS sequence"/>
</dbReference>
<name>A0ABS8HLF1_9FIRM</name>
<protein>
    <submittedName>
        <fullName evidence="2">Dienelactone hydrolase family protein</fullName>
    </submittedName>
</protein>
<keyword evidence="3" id="KW-1185">Reference proteome</keyword>
<proteinExistence type="predicted"/>
<keyword evidence="2" id="KW-0378">Hydrolase</keyword>
<dbReference type="SUPFAM" id="SSF53474">
    <property type="entry name" value="alpha/beta-Hydrolases"/>
    <property type="match status" value="1"/>
</dbReference>
<reference evidence="2" key="1">
    <citation type="submission" date="2021-11" db="EMBL/GenBank/DDBJ databases">
        <title>Description of a new species Pelosinus isolated from the bottom sediments of Lake Baikal.</title>
        <authorList>
            <person name="Zakharyuk A."/>
        </authorList>
    </citation>
    <scope>NUCLEOTIDE SEQUENCE</scope>
    <source>
        <strain evidence="2">Bkl1</strain>
    </source>
</reference>